<feature type="transmembrane region" description="Helical" evidence="1">
    <location>
        <begin position="189"/>
        <end position="207"/>
    </location>
</feature>
<dbReference type="Pfam" id="PF07786">
    <property type="entry name" value="HGSNAT_cat"/>
    <property type="match status" value="1"/>
</dbReference>
<comment type="caution">
    <text evidence="3">The sequence shown here is derived from an EMBL/GenBank/DDBJ whole genome shotgun (WGS) entry which is preliminary data.</text>
</comment>
<feature type="domain" description="Heparan-alpha-glucosaminide N-acetyltransferase catalytic" evidence="2">
    <location>
        <begin position="11"/>
        <end position="239"/>
    </location>
</feature>
<reference evidence="3" key="1">
    <citation type="journal article" date="2021" name="PeerJ">
        <title>Extensive microbial diversity within the chicken gut microbiome revealed by metagenomics and culture.</title>
        <authorList>
            <person name="Gilroy R."/>
            <person name="Ravi A."/>
            <person name="Getino M."/>
            <person name="Pursley I."/>
            <person name="Horton D.L."/>
            <person name="Alikhan N.F."/>
            <person name="Baker D."/>
            <person name="Gharbi K."/>
            <person name="Hall N."/>
            <person name="Watson M."/>
            <person name="Adriaenssens E.M."/>
            <person name="Foster-Nyarko E."/>
            <person name="Jarju S."/>
            <person name="Secka A."/>
            <person name="Antonio M."/>
            <person name="Oren A."/>
            <person name="Chaudhuri R.R."/>
            <person name="La Ragione R."/>
            <person name="Hildebrand F."/>
            <person name="Pallen M.J."/>
        </authorList>
    </citation>
    <scope>NUCLEOTIDE SEQUENCE</scope>
    <source>
        <strain evidence="3">CHK124-7917</strain>
    </source>
</reference>
<proteinExistence type="predicted"/>
<organism evidence="3 4">
    <name type="scientific">Thermophilibacter provencensis</name>
    <dbReference type="NCBI Taxonomy" id="1852386"/>
    <lineage>
        <taxon>Bacteria</taxon>
        <taxon>Bacillati</taxon>
        <taxon>Actinomycetota</taxon>
        <taxon>Coriobacteriia</taxon>
        <taxon>Coriobacteriales</taxon>
        <taxon>Atopobiaceae</taxon>
        <taxon>Thermophilibacter</taxon>
    </lineage>
</organism>
<keyword evidence="1" id="KW-0812">Transmembrane</keyword>
<evidence type="ECO:0000313" key="4">
    <source>
        <dbReference type="Proteomes" id="UP000697330"/>
    </source>
</evidence>
<dbReference type="EMBL" id="DYWQ01000043">
    <property type="protein sequence ID" value="HJF44675.1"/>
    <property type="molecule type" value="Genomic_DNA"/>
</dbReference>
<dbReference type="AlphaFoldDB" id="A0A921GEB9"/>
<protein>
    <submittedName>
        <fullName evidence="3">DUF1624 domain-containing protein</fullName>
    </submittedName>
</protein>
<keyword evidence="1" id="KW-1133">Transmembrane helix</keyword>
<feature type="transmembrane region" description="Helical" evidence="1">
    <location>
        <begin position="53"/>
        <end position="73"/>
    </location>
</feature>
<evidence type="ECO:0000256" key="1">
    <source>
        <dbReference type="SAM" id="Phobius"/>
    </source>
</evidence>
<keyword evidence="1" id="KW-0472">Membrane</keyword>
<reference evidence="3" key="2">
    <citation type="submission" date="2021-09" db="EMBL/GenBank/DDBJ databases">
        <authorList>
            <person name="Gilroy R."/>
        </authorList>
    </citation>
    <scope>NUCLEOTIDE SEQUENCE</scope>
    <source>
        <strain evidence="3">CHK124-7917</strain>
    </source>
</reference>
<accession>A0A921GEB9</accession>
<name>A0A921GEB9_9ACTN</name>
<feature type="transmembrane region" description="Helical" evidence="1">
    <location>
        <begin position="130"/>
        <end position="147"/>
    </location>
</feature>
<gene>
    <name evidence="3" type="ORF">K8U72_02675</name>
</gene>
<dbReference type="Proteomes" id="UP000697330">
    <property type="component" value="Unassembled WGS sequence"/>
</dbReference>
<feature type="transmembrane region" description="Helical" evidence="1">
    <location>
        <begin position="12"/>
        <end position="33"/>
    </location>
</feature>
<feature type="transmembrane region" description="Helical" evidence="1">
    <location>
        <begin position="80"/>
        <end position="97"/>
    </location>
</feature>
<evidence type="ECO:0000313" key="3">
    <source>
        <dbReference type="EMBL" id="HJF44675.1"/>
    </source>
</evidence>
<evidence type="ECO:0000259" key="2">
    <source>
        <dbReference type="Pfam" id="PF07786"/>
    </source>
</evidence>
<dbReference type="RefSeq" id="WP_274958669.1">
    <property type="nucleotide sequence ID" value="NZ_DYWQ01000043.1"/>
</dbReference>
<dbReference type="InterPro" id="IPR012429">
    <property type="entry name" value="HGSNAT_cat"/>
</dbReference>
<sequence>MGGSGRPEGGRIGVFDAVRGLSVISMVLFHLCYDLRFIYGFDLGWFAPPLQDAWRASISWTFVFVAGCMFPLSRSNLRRGAQYAAVALAIFVVTSVASVDTPISFGIIYCMAACTLVTWALAAGGLVPRGPVAAAVLAVAFVALLDLPRGSVGIGPVSVILPEGAYGTEWLSWLGLPGPAFSSGDYYPLLPYLMLYLAGVAMGSSWAERGYPGWARRLRVAPLNFVGRHALVVYVVHQPVLLPLCEALELAVG</sequence>